<protein>
    <submittedName>
        <fullName evidence="1">MedDCM-OCT-S35-C69-cds23</fullName>
    </submittedName>
    <submittedName>
        <fullName evidence="2">MedDCM-OCT-S36-C39-cds17</fullName>
    </submittedName>
</protein>
<organism evidence="2">
    <name type="scientific">Candidatus Actinomarina minuta</name>
    <dbReference type="NCBI Taxonomy" id="1389454"/>
    <lineage>
        <taxon>Bacteria</taxon>
        <taxon>Bacillati</taxon>
        <taxon>Actinomycetota</taxon>
        <taxon>Actinomycetes</taxon>
        <taxon>Candidatus Actinomarinidae</taxon>
        <taxon>Candidatus Actinomarinales</taxon>
        <taxon>Candidatus Actinomarineae</taxon>
        <taxon>Candidatus Actinomarinaceae</taxon>
        <taxon>Candidatus Actinomarina</taxon>
    </lineage>
</organism>
<evidence type="ECO:0000313" key="1">
    <source>
        <dbReference type="EMBL" id="AGQ19345.1"/>
    </source>
</evidence>
<dbReference type="EMBL" id="KC811129">
    <property type="protein sequence ID" value="AGQ19345.1"/>
    <property type="molecule type" value="Genomic_DNA"/>
</dbReference>
<reference evidence="2" key="1">
    <citation type="journal article" date="2013" name="Sci. Rep.">
        <title>Metagenomics uncovers a new group of low GC and ultra-small marine Actinobacteria.</title>
        <authorList>
            <person name="Ghai R."/>
            <person name="Mizuno C.M."/>
            <person name="Picazo A."/>
            <person name="Camacho A."/>
            <person name="Rodriguez-Valera F."/>
        </authorList>
    </citation>
    <scope>NUCLEOTIDE SEQUENCE</scope>
</reference>
<dbReference type="EMBL" id="KC811131">
    <property type="protein sequence ID" value="AGQ19413.1"/>
    <property type="molecule type" value="Genomic_DNA"/>
</dbReference>
<proteinExistence type="predicted"/>
<evidence type="ECO:0000313" key="2">
    <source>
        <dbReference type="EMBL" id="AGQ19413.1"/>
    </source>
</evidence>
<name>S5DPC5_9ACTN</name>
<sequence length="63" mass="6783">MSNALYCSWCKNEMAYIHGHAACISSGCAMFGLNQAECCSGESAEFCSGTQQNEIALSPQRLQ</sequence>
<dbReference type="AlphaFoldDB" id="S5DPC5"/>
<accession>S5DPC5</accession>